<organism evidence="4 5">
    <name type="scientific">Candidatus Desulfobacillus denitrificans</name>
    <dbReference type="NCBI Taxonomy" id="2608985"/>
    <lineage>
        <taxon>Bacteria</taxon>
        <taxon>Pseudomonadati</taxon>
        <taxon>Pseudomonadota</taxon>
        <taxon>Betaproteobacteria</taxon>
        <taxon>Candidatus Desulfobacillus</taxon>
    </lineage>
</organism>
<dbReference type="PANTHER" id="PTHR40278:SF2">
    <property type="entry name" value="TYPE IV PILUS INNER MEMBRANE COMPONENT PILN"/>
    <property type="match status" value="1"/>
</dbReference>
<evidence type="ECO:0000256" key="1">
    <source>
        <dbReference type="SAM" id="Coils"/>
    </source>
</evidence>
<keyword evidence="3" id="KW-1133">Transmembrane helix</keyword>
<evidence type="ECO:0000313" key="4">
    <source>
        <dbReference type="EMBL" id="BBO22015.1"/>
    </source>
</evidence>
<feature type="region of interest" description="Disordered" evidence="2">
    <location>
        <begin position="182"/>
        <end position="201"/>
    </location>
</feature>
<evidence type="ECO:0000256" key="2">
    <source>
        <dbReference type="SAM" id="MobiDB-lite"/>
    </source>
</evidence>
<dbReference type="InterPro" id="IPR007813">
    <property type="entry name" value="PilN"/>
</dbReference>
<accession>A0A809RCD2</accession>
<dbReference type="Pfam" id="PF05137">
    <property type="entry name" value="PilN"/>
    <property type="match status" value="1"/>
</dbReference>
<dbReference type="KEGG" id="ddz:DSYM_27140"/>
<protein>
    <submittedName>
        <fullName evidence="4">Pilus assembly protein pilN</fullName>
    </submittedName>
</protein>
<dbReference type="Proteomes" id="UP000662914">
    <property type="component" value="Chromosome"/>
</dbReference>
<name>A0A809RCD2_9PROT</name>
<gene>
    <name evidence="4" type="ORF">DSYM_27140</name>
</gene>
<keyword evidence="1" id="KW-0175">Coiled coil</keyword>
<evidence type="ECO:0000256" key="3">
    <source>
        <dbReference type="SAM" id="Phobius"/>
    </source>
</evidence>
<dbReference type="GO" id="GO:0043683">
    <property type="term" value="P:type IV pilus assembly"/>
    <property type="evidence" value="ECO:0007669"/>
    <property type="project" value="TreeGrafter"/>
</dbReference>
<keyword evidence="3" id="KW-0812">Transmembrane</keyword>
<reference evidence="4" key="1">
    <citation type="journal article" name="DNA Res.">
        <title>The physiological potential of anammox bacteria as revealed by their core genome structure.</title>
        <authorList>
            <person name="Okubo T."/>
            <person name="Toyoda A."/>
            <person name="Fukuhara K."/>
            <person name="Uchiyama I."/>
            <person name="Harigaya Y."/>
            <person name="Kuroiwa M."/>
            <person name="Suzuki T."/>
            <person name="Murakami Y."/>
            <person name="Suwa Y."/>
            <person name="Takami H."/>
        </authorList>
    </citation>
    <scope>NUCLEOTIDE SEQUENCE</scope>
    <source>
        <strain evidence="4">317325-3</strain>
    </source>
</reference>
<feature type="transmembrane region" description="Helical" evidence="3">
    <location>
        <begin position="21"/>
        <end position="47"/>
    </location>
</feature>
<dbReference type="EMBL" id="AP021857">
    <property type="protein sequence ID" value="BBO22015.1"/>
    <property type="molecule type" value="Genomic_DNA"/>
</dbReference>
<feature type="coiled-coil region" evidence="1">
    <location>
        <begin position="47"/>
        <end position="84"/>
    </location>
</feature>
<dbReference type="AlphaFoldDB" id="A0A809RCD2"/>
<proteinExistence type="predicted"/>
<sequence>MIRINLLPHREEKRKALRQQFYALSGLIAVLAILIVILVHGVIAGYIGQQEGKNEFLKKEIAALDKDIDEIKRLKEQTNALLSRKGVIESLQGSRAEAVQLFNELARQVPAGIYLKSLKQTGNKINISGFAQSNARVSTLMRNLEASPLLEQPDLIEIKAVTVGNRRYAEFNLNVLVTRATSAADKKPGRSAPPPKQDKKA</sequence>
<keyword evidence="3" id="KW-0472">Membrane</keyword>
<evidence type="ECO:0000313" key="5">
    <source>
        <dbReference type="Proteomes" id="UP000662914"/>
    </source>
</evidence>
<dbReference type="GO" id="GO:0043107">
    <property type="term" value="P:type IV pilus-dependent motility"/>
    <property type="evidence" value="ECO:0007669"/>
    <property type="project" value="TreeGrafter"/>
</dbReference>
<dbReference type="InterPro" id="IPR052534">
    <property type="entry name" value="Extracell_DNA_Util/SecSys_Comp"/>
</dbReference>
<dbReference type="PANTHER" id="PTHR40278">
    <property type="entry name" value="DNA UTILIZATION PROTEIN HOFN"/>
    <property type="match status" value="1"/>
</dbReference>